<evidence type="ECO:0000256" key="1">
    <source>
        <dbReference type="ARBA" id="ARBA00004870"/>
    </source>
</evidence>
<reference evidence="11" key="1">
    <citation type="submission" date="2018-05" db="EMBL/GenBank/DDBJ databases">
        <authorList>
            <person name="Lanie J.A."/>
            <person name="Ng W.-L."/>
            <person name="Kazmierczak K.M."/>
            <person name="Andrzejewski T.M."/>
            <person name="Davidsen T.M."/>
            <person name="Wayne K.J."/>
            <person name="Tettelin H."/>
            <person name="Glass J.I."/>
            <person name="Rusch D."/>
            <person name="Podicherti R."/>
            <person name="Tsui H.-C.T."/>
            <person name="Winkler M.E."/>
        </authorList>
    </citation>
    <scope>NUCLEOTIDE SEQUENCE</scope>
</reference>
<evidence type="ECO:0000256" key="5">
    <source>
        <dbReference type="ARBA" id="ARBA00022679"/>
    </source>
</evidence>
<evidence type="ECO:0000256" key="9">
    <source>
        <dbReference type="ARBA" id="ARBA00023098"/>
    </source>
</evidence>
<proteinExistence type="inferred from homology"/>
<dbReference type="AlphaFoldDB" id="A0A381Y434"/>
<dbReference type="EC" id="2.7.1.130" evidence="2"/>
<accession>A0A381Y434</accession>
<dbReference type="GO" id="GO:0005524">
    <property type="term" value="F:ATP binding"/>
    <property type="evidence" value="ECO:0007669"/>
    <property type="project" value="UniProtKB-KW"/>
</dbReference>
<dbReference type="GO" id="GO:0005886">
    <property type="term" value="C:plasma membrane"/>
    <property type="evidence" value="ECO:0007669"/>
    <property type="project" value="TreeGrafter"/>
</dbReference>
<name>A0A381Y434_9ZZZZ</name>
<gene>
    <name evidence="11" type="ORF">METZ01_LOCUS124021</name>
</gene>
<evidence type="ECO:0000256" key="6">
    <source>
        <dbReference type="ARBA" id="ARBA00022741"/>
    </source>
</evidence>
<dbReference type="Pfam" id="PF02606">
    <property type="entry name" value="LpxK"/>
    <property type="match status" value="1"/>
</dbReference>
<organism evidence="11">
    <name type="scientific">marine metagenome</name>
    <dbReference type="NCBI Taxonomy" id="408172"/>
    <lineage>
        <taxon>unclassified sequences</taxon>
        <taxon>metagenomes</taxon>
        <taxon>ecological metagenomes</taxon>
    </lineage>
</organism>
<dbReference type="InterPro" id="IPR003758">
    <property type="entry name" value="LpxK"/>
</dbReference>
<evidence type="ECO:0000256" key="4">
    <source>
        <dbReference type="ARBA" id="ARBA00022556"/>
    </source>
</evidence>
<keyword evidence="10" id="KW-1133">Transmembrane helix</keyword>
<keyword evidence="9" id="KW-0443">Lipid metabolism</keyword>
<dbReference type="UniPathway" id="UPA00359">
    <property type="reaction ID" value="UER00482"/>
</dbReference>
<sequence length="339" mass="38596">MRIYKEYQAYLLFPLAMFYWGLVYWRNLFYKYGFFITNRLQCHVISIGNITVGGTGKTPTVLFLARYLQNKGKKVGVLSRGYGRSTKGTLLVSDGTGPKISWEESGDEPYLISKKLDQVPVVVDEDRFRGGTFLMQQFNPDIILLDDGFQHRGLERDLDLVLVNSGDIISDHKLLPYGFLREPWINISRGHAVILTKTNLKKPKPFLRRKLRESKLPVLQSTFEPSISSLSPETPETTKKRKVFIVSAIGDAAGFNKTVKNMGCIIVGEKIFPDHFNYSQTNWKNVEALSTGADYIITTEKDWVKIESFSISKPIIVIEINVKILPQEILENLLKDYCG</sequence>
<evidence type="ECO:0000256" key="8">
    <source>
        <dbReference type="ARBA" id="ARBA00022840"/>
    </source>
</evidence>
<dbReference type="EMBL" id="UINC01017234">
    <property type="protein sequence ID" value="SVA71167.1"/>
    <property type="molecule type" value="Genomic_DNA"/>
</dbReference>
<dbReference type="PANTHER" id="PTHR42724">
    <property type="entry name" value="TETRAACYLDISACCHARIDE 4'-KINASE"/>
    <property type="match status" value="1"/>
</dbReference>
<dbReference type="InterPro" id="IPR027417">
    <property type="entry name" value="P-loop_NTPase"/>
</dbReference>
<dbReference type="HAMAP" id="MF_00409">
    <property type="entry name" value="LpxK"/>
    <property type="match status" value="1"/>
</dbReference>
<dbReference type="GO" id="GO:0009244">
    <property type="term" value="P:lipopolysaccharide core region biosynthetic process"/>
    <property type="evidence" value="ECO:0007669"/>
    <property type="project" value="TreeGrafter"/>
</dbReference>
<evidence type="ECO:0000256" key="3">
    <source>
        <dbReference type="ARBA" id="ARBA00022516"/>
    </source>
</evidence>
<dbReference type="GO" id="GO:0009245">
    <property type="term" value="P:lipid A biosynthetic process"/>
    <property type="evidence" value="ECO:0007669"/>
    <property type="project" value="UniProtKB-KW"/>
</dbReference>
<feature type="transmembrane region" description="Helical" evidence="10">
    <location>
        <begin position="7"/>
        <end position="25"/>
    </location>
</feature>
<keyword evidence="3" id="KW-0444">Lipid biosynthesis</keyword>
<evidence type="ECO:0000256" key="2">
    <source>
        <dbReference type="ARBA" id="ARBA00012071"/>
    </source>
</evidence>
<dbReference type="GO" id="GO:0009029">
    <property type="term" value="F:lipid-A 4'-kinase activity"/>
    <property type="evidence" value="ECO:0007669"/>
    <property type="project" value="UniProtKB-EC"/>
</dbReference>
<evidence type="ECO:0000313" key="11">
    <source>
        <dbReference type="EMBL" id="SVA71167.1"/>
    </source>
</evidence>
<dbReference type="PANTHER" id="PTHR42724:SF1">
    <property type="entry name" value="TETRAACYLDISACCHARIDE 4'-KINASE, MITOCHONDRIAL-RELATED"/>
    <property type="match status" value="1"/>
</dbReference>
<feature type="non-terminal residue" evidence="11">
    <location>
        <position position="339"/>
    </location>
</feature>
<evidence type="ECO:0000256" key="10">
    <source>
        <dbReference type="SAM" id="Phobius"/>
    </source>
</evidence>
<dbReference type="NCBIfam" id="TIGR00682">
    <property type="entry name" value="lpxK"/>
    <property type="match status" value="1"/>
</dbReference>
<keyword evidence="7" id="KW-0418">Kinase</keyword>
<keyword evidence="4" id="KW-0441">Lipid A biosynthesis</keyword>
<keyword evidence="6" id="KW-0547">Nucleotide-binding</keyword>
<keyword evidence="10" id="KW-0472">Membrane</keyword>
<keyword evidence="8" id="KW-0067">ATP-binding</keyword>
<dbReference type="SUPFAM" id="SSF52540">
    <property type="entry name" value="P-loop containing nucleoside triphosphate hydrolases"/>
    <property type="match status" value="1"/>
</dbReference>
<comment type="pathway">
    <text evidence="1">Glycolipid biosynthesis; lipid IV(A) biosynthesis; lipid IV(A) from (3R)-3-hydroxytetradecanoyl-[acyl-carrier-protein] and UDP-N-acetyl-alpha-D-glucosamine: step 6/6.</text>
</comment>
<protein>
    <recommendedName>
        <fullName evidence="2">tetraacyldisaccharide 4'-kinase</fullName>
        <ecNumber evidence="2">2.7.1.130</ecNumber>
    </recommendedName>
</protein>
<keyword evidence="5" id="KW-0808">Transferase</keyword>
<keyword evidence="10" id="KW-0812">Transmembrane</keyword>
<evidence type="ECO:0000256" key="7">
    <source>
        <dbReference type="ARBA" id="ARBA00022777"/>
    </source>
</evidence>